<name>A0A4Q7ZSE1_9ACTN</name>
<evidence type="ECO:0000313" key="3">
    <source>
        <dbReference type="Proteomes" id="UP000292564"/>
    </source>
</evidence>
<dbReference type="Proteomes" id="UP000292564">
    <property type="component" value="Unassembled WGS sequence"/>
</dbReference>
<reference evidence="2 3" key="1">
    <citation type="submission" date="2019-02" db="EMBL/GenBank/DDBJ databases">
        <title>Sequencing the genomes of 1000 actinobacteria strains.</title>
        <authorList>
            <person name="Klenk H.-P."/>
        </authorList>
    </citation>
    <scope>NUCLEOTIDE SEQUENCE [LARGE SCALE GENOMIC DNA]</scope>
    <source>
        <strain evidence="2 3">DSM 45162</strain>
    </source>
</reference>
<keyword evidence="3" id="KW-1185">Reference proteome</keyword>
<organism evidence="2 3">
    <name type="scientific">Krasilnikovia cinnamomea</name>
    <dbReference type="NCBI Taxonomy" id="349313"/>
    <lineage>
        <taxon>Bacteria</taxon>
        <taxon>Bacillati</taxon>
        <taxon>Actinomycetota</taxon>
        <taxon>Actinomycetes</taxon>
        <taxon>Micromonosporales</taxon>
        <taxon>Micromonosporaceae</taxon>
        <taxon>Krasilnikovia</taxon>
    </lineage>
</organism>
<dbReference type="RefSeq" id="WP_242625153.1">
    <property type="nucleotide sequence ID" value="NZ_SHKY01000001.1"/>
</dbReference>
<sequence>MILLSDPRVAAVPSRDDGEPLVDVPDVPELRVDGRAADGSGAHARYGPI</sequence>
<proteinExistence type="predicted"/>
<feature type="region of interest" description="Disordered" evidence="1">
    <location>
        <begin position="13"/>
        <end position="49"/>
    </location>
</feature>
<dbReference type="AlphaFoldDB" id="A0A4Q7ZSE1"/>
<protein>
    <submittedName>
        <fullName evidence="2">Uncharacterized protein</fullName>
    </submittedName>
</protein>
<comment type="caution">
    <text evidence="2">The sequence shown here is derived from an EMBL/GenBank/DDBJ whole genome shotgun (WGS) entry which is preliminary data.</text>
</comment>
<evidence type="ECO:0000313" key="2">
    <source>
        <dbReference type="EMBL" id="RZU54107.1"/>
    </source>
</evidence>
<evidence type="ECO:0000256" key="1">
    <source>
        <dbReference type="SAM" id="MobiDB-lite"/>
    </source>
</evidence>
<gene>
    <name evidence="2" type="ORF">EV385_6046</name>
</gene>
<accession>A0A4Q7ZSE1</accession>
<dbReference type="EMBL" id="SHKY01000001">
    <property type="protein sequence ID" value="RZU54107.1"/>
    <property type="molecule type" value="Genomic_DNA"/>
</dbReference>